<evidence type="ECO:0000256" key="5">
    <source>
        <dbReference type="ARBA" id="ARBA00023222"/>
    </source>
</evidence>
<evidence type="ECO:0000256" key="7">
    <source>
        <dbReference type="ARBA" id="ARBA00047848"/>
    </source>
</evidence>
<feature type="site" description="Essential for prephenate dehydratase activity" evidence="8">
    <location>
        <position position="205"/>
    </location>
</feature>
<dbReference type="GO" id="GO:0004664">
    <property type="term" value="F:prephenate dehydratase activity"/>
    <property type="evidence" value="ECO:0007669"/>
    <property type="project" value="UniProtKB-EC"/>
</dbReference>
<keyword evidence="12" id="KW-1185">Reference proteome</keyword>
<dbReference type="CDD" id="cd04905">
    <property type="entry name" value="ACT_CM-PDT"/>
    <property type="match status" value="1"/>
</dbReference>
<dbReference type="Gene3D" id="3.30.70.260">
    <property type="match status" value="1"/>
</dbReference>
<evidence type="ECO:0000256" key="6">
    <source>
        <dbReference type="ARBA" id="ARBA00023239"/>
    </source>
</evidence>
<proteinExistence type="predicted"/>
<dbReference type="InterPro" id="IPR008242">
    <property type="entry name" value="Chor_mutase/pphenate_deHydtase"/>
</dbReference>
<keyword evidence="6" id="KW-0456">Lyase</keyword>
<feature type="domain" description="Prephenate dehydratase" evidence="10">
    <location>
        <begin position="30"/>
        <end position="212"/>
    </location>
</feature>
<dbReference type="UniPathway" id="UPA00121">
    <property type="reaction ID" value="UER00345"/>
</dbReference>
<gene>
    <name evidence="11" type="ORF">DEIPH_ctg025orf0048</name>
</gene>
<dbReference type="EMBL" id="JHAC01000025">
    <property type="protein sequence ID" value="EYB68210.1"/>
    <property type="molecule type" value="Genomic_DNA"/>
</dbReference>
<dbReference type="EC" id="4.2.1.51" evidence="2"/>
<comment type="caution">
    <text evidence="11">The sequence shown here is derived from an EMBL/GenBank/DDBJ whole genome shotgun (WGS) entry which is preliminary data.</text>
</comment>
<name>A0A016QPZ0_9DEIO</name>
<feature type="compositionally biased region" description="Low complexity" evidence="9">
    <location>
        <begin position="8"/>
        <end position="17"/>
    </location>
</feature>
<dbReference type="InterPro" id="IPR001086">
    <property type="entry name" value="Preph_deHydtase"/>
</dbReference>
<dbReference type="CDD" id="cd13631">
    <property type="entry name" value="PBP2_Ct-PDT_like"/>
    <property type="match status" value="1"/>
</dbReference>
<dbReference type="SUPFAM" id="SSF53850">
    <property type="entry name" value="Periplasmic binding protein-like II"/>
    <property type="match status" value="1"/>
</dbReference>
<sequence length="307" mass="32853">MSDRGTVPQEAGQAAGQEQREAPASAPHLTVAFQGNPGAYGEIAALHALASAGIPHAGVTTRGFPTFHEVARAVESGEADYGVLPVENSLMGAIHQAIDLLTEIDLHVAGEVVVRVTHCLMALPGVRLEDVRKVASQQPALDQCTGLIRKYGLQPVAAHDTAGSAKDLAARGARDEAAIASARAAELYGLEILAREIEDEPFNFTRFMLLSRQEPAPADVPHKTSLVFAVRHTPGFLVETLNELRGLNLSRIESRPRRDRAWSYLMYVDIEGSARDPQVAQALAGVLRKASYAKIIGSYPAARETVG</sequence>
<dbReference type="InterPro" id="IPR045865">
    <property type="entry name" value="ACT-like_dom_sf"/>
</dbReference>
<evidence type="ECO:0000256" key="9">
    <source>
        <dbReference type="SAM" id="MobiDB-lite"/>
    </source>
</evidence>
<dbReference type="PANTHER" id="PTHR21022:SF19">
    <property type="entry name" value="PREPHENATE DEHYDRATASE-RELATED"/>
    <property type="match status" value="1"/>
</dbReference>
<evidence type="ECO:0000256" key="4">
    <source>
        <dbReference type="ARBA" id="ARBA00023141"/>
    </source>
</evidence>
<dbReference type="SUPFAM" id="SSF55021">
    <property type="entry name" value="ACT-like"/>
    <property type="match status" value="1"/>
</dbReference>
<dbReference type="AlphaFoldDB" id="A0A016QPZ0"/>
<keyword evidence="5" id="KW-0584">Phenylalanine biosynthesis</keyword>
<accession>A0A016QPZ0</accession>
<dbReference type="eggNOG" id="COG0077">
    <property type="taxonomic scope" value="Bacteria"/>
</dbReference>
<dbReference type="PIRSF" id="PIRSF001500">
    <property type="entry name" value="Chor_mut_pdt_Ppr"/>
    <property type="match status" value="1"/>
</dbReference>
<evidence type="ECO:0000256" key="1">
    <source>
        <dbReference type="ARBA" id="ARBA00004741"/>
    </source>
</evidence>
<dbReference type="PROSITE" id="PS51171">
    <property type="entry name" value="PREPHENATE_DEHYDR_3"/>
    <property type="match status" value="1"/>
</dbReference>
<evidence type="ECO:0000256" key="8">
    <source>
        <dbReference type="PIRSR" id="PIRSR001500-2"/>
    </source>
</evidence>
<dbReference type="Pfam" id="PF00800">
    <property type="entry name" value="PDT"/>
    <property type="match status" value="1"/>
</dbReference>
<evidence type="ECO:0000259" key="10">
    <source>
        <dbReference type="PROSITE" id="PS51171"/>
    </source>
</evidence>
<dbReference type="GO" id="GO:0005737">
    <property type="term" value="C:cytoplasm"/>
    <property type="evidence" value="ECO:0007669"/>
    <property type="project" value="TreeGrafter"/>
</dbReference>
<feature type="region of interest" description="Disordered" evidence="9">
    <location>
        <begin position="1"/>
        <end position="24"/>
    </location>
</feature>
<dbReference type="RefSeq" id="WP_034356383.1">
    <property type="nucleotide sequence ID" value="NZ_JHAC01000025.1"/>
</dbReference>
<keyword evidence="3" id="KW-0028">Amino-acid biosynthesis</keyword>
<dbReference type="STRING" id="1476583.DEIPH_ctg025orf0048"/>
<evidence type="ECO:0000256" key="2">
    <source>
        <dbReference type="ARBA" id="ARBA00013147"/>
    </source>
</evidence>
<dbReference type="PATRIC" id="fig|1476583.3.peg.1553"/>
<dbReference type="PANTHER" id="PTHR21022">
    <property type="entry name" value="PREPHENATE DEHYDRATASE P PROTEIN"/>
    <property type="match status" value="1"/>
</dbReference>
<evidence type="ECO:0000313" key="12">
    <source>
        <dbReference type="Proteomes" id="UP000020492"/>
    </source>
</evidence>
<evidence type="ECO:0000256" key="3">
    <source>
        <dbReference type="ARBA" id="ARBA00022605"/>
    </source>
</evidence>
<comment type="pathway">
    <text evidence="1">Amino-acid biosynthesis; L-phenylalanine biosynthesis; phenylpyruvate from prephenate: step 1/1.</text>
</comment>
<dbReference type="InterPro" id="IPR018528">
    <property type="entry name" value="Preph_deHydtase_CS"/>
</dbReference>
<dbReference type="GO" id="GO:0009094">
    <property type="term" value="P:L-phenylalanine biosynthetic process"/>
    <property type="evidence" value="ECO:0007669"/>
    <property type="project" value="UniProtKB-UniPathway"/>
</dbReference>
<dbReference type="PROSITE" id="PS00858">
    <property type="entry name" value="PREPHENATE_DEHYDR_2"/>
    <property type="match status" value="1"/>
</dbReference>
<dbReference type="PROSITE" id="PS00857">
    <property type="entry name" value="PREPHENATE_DEHYDR_1"/>
    <property type="match status" value="1"/>
</dbReference>
<evidence type="ECO:0000313" key="11">
    <source>
        <dbReference type="EMBL" id="EYB68210.1"/>
    </source>
</evidence>
<reference evidence="11 12" key="1">
    <citation type="submission" date="2014-03" db="EMBL/GenBank/DDBJ databases">
        <title>Draft genome sequence of Deinococcus phoenicis 1P10ME.</title>
        <authorList>
            <person name="Stepanov V.G."/>
            <person name="Vaishampayan P."/>
            <person name="Venkateswaran K."/>
            <person name="Fox G.E."/>
        </authorList>
    </citation>
    <scope>NUCLEOTIDE SEQUENCE [LARGE SCALE GENOMIC DNA]</scope>
    <source>
        <strain evidence="11 12">1P10ME</strain>
    </source>
</reference>
<keyword evidence="4" id="KW-0057">Aromatic amino acid biosynthesis</keyword>
<protein>
    <recommendedName>
        <fullName evidence="2">prephenate dehydratase</fullName>
        <ecNumber evidence="2">4.2.1.51</ecNumber>
    </recommendedName>
</protein>
<dbReference type="Gene3D" id="3.40.190.10">
    <property type="entry name" value="Periplasmic binding protein-like II"/>
    <property type="match status" value="2"/>
</dbReference>
<organism evidence="11 12">
    <name type="scientific">Deinococcus phoenicis</name>
    <dbReference type="NCBI Taxonomy" id="1476583"/>
    <lineage>
        <taxon>Bacteria</taxon>
        <taxon>Thermotogati</taxon>
        <taxon>Deinococcota</taxon>
        <taxon>Deinococci</taxon>
        <taxon>Deinococcales</taxon>
        <taxon>Deinococcaceae</taxon>
        <taxon>Deinococcus</taxon>
    </lineage>
</organism>
<dbReference type="Proteomes" id="UP000020492">
    <property type="component" value="Unassembled WGS sequence"/>
</dbReference>
<comment type="catalytic activity">
    <reaction evidence="7">
        <text>prephenate + H(+) = 3-phenylpyruvate + CO2 + H2O</text>
        <dbReference type="Rhea" id="RHEA:21648"/>
        <dbReference type="ChEBI" id="CHEBI:15377"/>
        <dbReference type="ChEBI" id="CHEBI:15378"/>
        <dbReference type="ChEBI" id="CHEBI:16526"/>
        <dbReference type="ChEBI" id="CHEBI:18005"/>
        <dbReference type="ChEBI" id="CHEBI:29934"/>
        <dbReference type="EC" id="4.2.1.51"/>
    </reaction>
</comment>